<reference evidence="1" key="1">
    <citation type="submission" date="2022-01" db="EMBL/GenBank/DDBJ databases">
        <title>Corynebacterium sp. nov isolated from isolated from the feces of the greater white-fronted geese (Anser albifrons) at Poyang Lake, PR China.</title>
        <authorList>
            <person name="Liu Q."/>
        </authorList>
    </citation>
    <scope>NUCLEOTIDE SEQUENCE</scope>
    <source>
        <strain evidence="1">JCM 32435</strain>
    </source>
</reference>
<evidence type="ECO:0000313" key="2">
    <source>
        <dbReference type="Proteomes" id="UP001139336"/>
    </source>
</evidence>
<proteinExistence type="predicted"/>
<protein>
    <submittedName>
        <fullName evidence="1">Uncharacterized protein</fullName>
    </submittedName>
</protein>
<dbReference type="EMBL" id="JAKGSI010000007">
    <property type="protein sequence ID" value="MCF4007703.1"/>
    <property type="molecule type" value="Genomic_DNA"/>
</dbReference>
<dbReference type="AlphaFoldDB" id="A0A9X1QTT5"/>
<accession>A0A9X1QTT5</accession>
<dbReference type="RefSeq" id="WP_236120030.1">
    <property type="nucleotide sequence ID" value="NZ_JAKGSI010000007.1"/>
</dbReference>
<sequence>MSSEEEITRLTSEPRFLLQASRDTTNSFVGHANNIAAVEALFDYYRQLPGQPDVWHGRALFDNPEDFYSRPVFIDSQRTQWWPNSFDILDPLESFHRSSCRFSGSWSDPSSRYGVNEDFHIEMTARWGQSEWGCTDICRDVLSMSFQPGSYAVDQDTFIDVLCHVELLWRADVVGIIDLNALPLSPRITNDAEWVEHMVAGIVDGEYFMRQELEDYFSTC</sequence>
<comment type="caution">
    <text evidence="1">The sequence shown here is derived from an EMBL/GenBank/DDBJ whole genome shotgun (WGS) entry which is preliminary data.</text>
</comment>
<dbReference type="Proteomes" id="UP001139336">
    <property type="component" value="Unassembled WGS sequence"/>
</dbReference>
<gene>
    <name evidence="1" type="ORF">L1O03_11065</name>
</gene>
<organism evidence="1 2">
    <name type="scientific">Corynebacterium uropygiale</name>
    <dbReference type="NCBI Taxonomy" id="1775911"/>
    <lineage>
        <taxon>Bacteria</taxon>
        <taxon>Bacillati</taxon>
        <taxon>Actinomycetota</taxon>
        <taxon>Actinomycetes</taxon>
        <taxon>Mycobacteriales</taxon>
        <taxon>Corynebacteriaceae</taxon>
        <taxon>Corynebacterium</taxon>
    </lineage>
</organism>
<evidence type="ECO:0000313" key="1">
    <source>
        <dbReference type="EMBL" id="MCF4007703.1"/>
    </source>
</evidence>
<name>A0A9X1QTT5_9CORY</name>
<keyword evidence="2" id="KW-1185">Reference proteome</keyword>